<protein>
    <submittedName>
        <fullName evidence="2">Uncharacterized protein</fullName>
    </submittedName>
</protein>
<sequence length="194" mass="21483">MKASKPLIVVVAASVLAAQMAHSESEASLFGDVEAGPPVAAKAPVVSVMLTLEADSNRLRVVKMSKDQSEGVSAKDLEVIGFWGLDITDPRRLKGFLANRAHRCAMIQRLEGVEQLDCYAAPRSNPALMEYAMTESWISLFHWLPEFGLARRACTEGQETRVVDWETAGRIHYLCIEDRYPARGEILRGFTPLH</sequence>
<organism evidence="2 3">
    <name type="scientific">Falsiruegeria litorea R37</name>
    <dbReference type="NCBI Taxonomy" id="1200284"/>
    <lineage>
        <taxon>Bacteria</taxon>
        <taxon>Pseudomonadati</taxon>
        <taxon>Pseudomonadota</taxon>
        <taxon>Alphaproteobacteria</taxon>
        <taxon>Rhodobacterales</taxon>
        <taxon>Roseobacteraceae</taxon>
        <taxon>Falsiruegeria</taxon>
    </lineage>
</organism>
<dbReference type="Proteomes" id="UP000193077">
    <property type="component" value="Unassembled WGS sequence"/>
</dbReference>
<feature type="signal peptide" evidence="1">
    <location>
        <begin position="1"/>
        <end position="23"/>
    </location>
</feature>
<keyword evidence="3" id="KW-1185">Reference proteome</keyword>
<evidence type="ECO:0000313" key="2">
    <source>
        <dbReference type="EMBL" id="SLN46619.1"/>
    </source>
</evidence>
<accession>A0A1Y5SRM2</accession>
<reference evidence="2 3" key="1">
    <citation type="submission" date="2017-03" db="EMBL/GenBank/DDBJ databases">
        <authorList>
            <person name="Afonso C.L."/>
            <person name="Miller P.J."/>
            <person name="Scott M.A."/>
            <person name="Spackman E."/>
            <person name="Goraichik I."/>
            <person name="Dimitrov K.M."/>
            <person name="Suarez D.L."/>
            <person name="Swayne D.E."/>
        </authorList>
    </citation>
    <scope>NUCLEOTIDE SEQUENCE [LARGE SCALE GENOMIC DNA]</scope>
    <source>
        <strain evidence="2 3">CECT 7639</strain>
    </source>
</reference>
<evidence type="ECO:0000313" key="3">
    <source>
        <dbReference type="Proteomes" id="UP000193077"/>
    </source>
</evidence>
<dbReference type="AlphaFoldDB" id="A0A1Y5SRM2"/>
<proteinExistence type="predicted"/>
<name>A0A1Y5SRM2_9RHOB</name>
<feature type="chain" id="PRO_5013323179" evidence="1">
    <location>
        <begin position="24"/>
        <end position="194"/>
    </location>
</feature>
<evidence type="ECO:0000256" key="1">
    <source>
        <dbReference type="SAM" id="SignalP"/>
    </source>
</evidence>
<dbReference type="EMBL" id="FWFO01000001">
    <property type="protein sequence ID" value="SLN46619.1"/>
    <property type="molecule type" value="Genomic_DNA"/>
</dbReference>
<gene>
    <name evidence="2" type="ORF">TRL7639_02552</name>
</gene>
<keyword evidence="1" id="KW-0732">Signal</keyword>